<dbReference type="PROSITE" id="PS50883">
    <property type="entry name" value="EAL"/>
    <property type="match status" value="1"/>
</dbReference>
<dbReference type="InterPro" id="IPR035919">
    <property type="entry name" value="EAL_sf"/>
</dbReference>
<dbReference type="SMART" id="SM00091">
    <property type="entry name" value="PAS"/>
    <property type="match status" value="1"/>
</dbReference>
<feature type="domain" description="PAS" evidence="1">
    <location>
        <begin position="160"/>
        <end position="230"/>
    </location>
</feature>
<dbReference type="InterPro" id="IPR052155">
    <property type="entry name" value="Biofilm_reg_signaling"/>
</dbReference>
<sequence>MQKAAHVSDITDQVAPVSPQTTNSQVYDAFRDNSELLVLAVVDTCGCVLGLIERHSFNLKMASEYGRALFGNKSVTTMMDTRPLTVEAETPLRDFMQATLAERASELLRGFIVTRCGAYAGVGTTLSILKAMNDDLQDSLLQQREMVTDLIRLSAESQRQQSFLNTIIDNIPAMVLVKDAHSRVRLINPAGEDMLGIKRSEVVGKTSHDIFPTEQADIFTRSDRRVLASGEAVMIEEEAIYNGERQRTVQLKKTVLRGPDGSPDSILTLGIDLTEQKAAEARIAQLAHYDPLTGLGNRTLYTHEIEQALSRVQRHGHHIALHCLDLDRFKTVNDSFGHLAGDALLSQVGERLRLCVRKGDFIARMGGDEFAIIQNIERPEDARCLAERVIEIMKTPFDISGIRLEAGVSVGIALAPEDASDANNLLSRADLALYRVKSEGRNGWCFYHAEMDAVVQQRLEMEHELRSALADQQFELHFQPLLNLDSGEVVSFEALLRWKHPHRGMVSPGEFIPVAEDSGLIGPIGDWVLREACRQAAQWPSPWRVAVNISPLQFRHGSLPRLVKEALKATGLDPRRLELEITESVLLADEKHNLKVLNTLRDMGVRIAMDDFGTGYSSLSYLRAFPFDKIKIDQSFVRDLPHDQNALSIIRAITDMAEALGVHITAEGVETEAQMDALKAMNCREAQGYLIGRPAAAIEAYAEPKAARARA</sequence>
<dbReference type="InterPro" id="IPR035965">
    <property type="entry name" value="PAS-like_dom_sf"/>
</dbReference>
<evidence type="ECO:0000259" key="3">
    <source>
        <dbReference type="PROSITE" id="PS50887"/>
    </source>
</evidence>
<dbReference type="InterPro" id="IPR029787">
    <property type="entry name" value="Nucleotide_cyclase"/>
</dbReference>
<dbReference type="InterPro" id="IPR013656">
    <property type="entry name" value="PAS_4"/>
</dbReference>
<accession>A0ABT5IG94</accession>
<dbReference type="SUPFAM" id="SSF141868">
    <property type="entry name" value="EAL domain-like"/>
    <property type="match status" value="1"/>
</dbReference>
<dbReference type="InterPro" id="IPR000014">
    <property type="entry name" value="PAS"/>
</dbReference>
<dbReference type="NCBIfam" id="TIGR00254">
    <property type="entry name" value="GGDEF"/>
    <property type="match status" value="1"/>
</dbReference>
<dbReference type="PANTHER" id="PTHR44757:SF2">
    <property type="entry name" value="BIOFILM ARCHITECTURE MAINTENANCE PROTEIN MBAA"/>
    <property type="match status" value="1"/>
</dbReference>
<reference evidence="4 5" key="1">
    <citation type="submission" date="2023-01" db="EMBL/GenBank/DDBJ databases">
        <title>Novel species of the genus Asticcacaulis isolated from rivers.</title>
        <authorList>
            <person name="Lu H."/>
        </authorList>
    </citation>
    <scope>NUCLEOTIDE SEQUENCE [LARGE SCALE GENOMIC DNA]</scope>
    <source>
        <strain evidence="4 5">DXS10W</strain>
    </source>
</reference>
<dbReference type="CDD" id="cd01948">
    <property type="entry name" value="EAL"/>
    <property type="match status" value="1"/>
</dbReference>
<evidence type="ECO:0000313" key="4">
    <source>
        <dbReference type="EMBL" id="MDC7695213.1"/>
    </source>
</evidence>
<dbReference type="PROSITE" id="PS50112">
    <property type="entry name" value="PAS"/>
    <property type="match status" value="1"/>
</dbReference>
<dbReference type="InterPro" id="IPR046342">
    <property type="entry name" value="CBS_dom_sf"/>
</dbReference>
<dbReference type="Pfam" id="PF00563">
    <property type="entry name" value="EAL"/>
    <property type="match status" value="1"/>
</dbReference>
<dbReference type="SUPFAM" id="SSF55785">
    <property type="entry name" value="PYP-like sensor domain (PAS domain)"/>
    <property type="match status" value="1"/>
</dbReference>
<dbReference type="InterPro" id="IPR000160">
    <property type="entry name" value="GGDEF_dom"/>
</dbReference>
<feature type="domain" description="EAL" evidence="2">
    <location>
        <begin position="458"/>
        <end position="708"/>
    </location>
</feature>
<dbReference type="Pfam" id="PF00990">
    <property type="entry name" value="GGDEF"/>
    <property type="match status" value="1"/>
</dbReference>
<evidence type="ECO:0000259" key="1">
    <source>
        <dbReference type="PROSITE" id="PS50112"/>
    </source>
</evidence>
<feature type="domain" description="GGDEF" evidence="3">
    <location>
        <begin position="317"/>
        <end position="449"/>
    </location>
</feature>
<evidence type="ECO:0000313" key="5">
    <source>
        <dbReference type="Proteomes" id="UP001216595"/>
    </source>
</evidence>
<dbReference type="Proteomes" id="UP001216595">
    <property type="component" value="Unassembled WGS sequence"/>
</dbReference>
<dbReference type="InterPro" id="IPR043128">
    <property type="entry name" value="Rev_trsase/Diguanyl_cyclase"/>
</dbReference>
<dbReference type="SUPFAM" id="SSF55073">
    <property type="entry name" value="Nucleotide cyclase"/>
    <property type="match status" value="1"/>
</dbReference>
<dbReference type="CDD" id="cd00130">
    <property type="entry name" value="PAS"/>
    <property type="match status" value="1"/>
</dbReference>
<keyword evidence="5" id="KW-1185">Reference proteome</keyword>
<dbReference type="InterPro" id="IPR001633">
    <property type="entry name" value="EAL_dom"/>
</dbReference>
<dbReference type="EMBL" id="JAQQKW010000007">
    <property type="protein sequence ID" value="MDC7695213.1"/>
    <property type="molecule type" value="Genomic_DNA"/>
</dbReference>
<protein>
    <submittedName>
        <fullName evidence="4">EAL domain-containing protein</fullName>
    </submittedName>
</protein>
<proteinExistence type="predicted"/>
<gene>
    <name evidence="4" type="ORF">PQU94_13075</name>
</gene>
<dbReference type="NCBIfam" id="TIGR00229">
    <property type="entry name" value="sensory_box"/>
    <property type="match status" value="1"/>
</dbReference>
<dbReference type="PROSITE" id="PS50887">
    <property type="entry name" value="GGDEF"/>
    <property type="match status" value="1"/>
</dbReference>
<dbReference type="Gene3D" id="3.30.450.20">
    <property type="entry name" value="PAS domain"/>
    <property type="match status" value="1"/>
</dbReference>
<dbReference type="Pfam" id="PF08448">
    <property type="entry name" value="PAS_4"/>
    <property type="match status" value="1"/>
</dbReference>
<dbReference type="SMART" id="SM00267">
    <property type="entry name" value="GGDEF"/>
    <property type="match status" value="1"/>
</dbReference>
<dbReference type="CDD" id="cd01949">
    <property type="entry name" value="GGDEF"/>
    <property type="match status" value="1"/>
</dbReference>
<dbReference type="Gene3D" id="3.30.70.270">
    <property type="match status" value="1"/>
</dbReference>
<dbReference type="SUPFAM" id="SSF54631">
    <property type="entry name" value="CBS-domain pair"/>
    <property type="match status" value="1"/>
</dbReference>
<organism evidence="4 5">
    <name type="scientific">Asticcacaulis currens</name>
    <dbReference type="NCBI Taxonomy" id="2984210"/>
    <lineage>
        <taxon>Bacteria</taxon>
        <taxon>Pseudomonadati</taxon>
        <taxon>Pseudomonadota</taxon>
        <taxon>Alphaproteobacteria</taxon>
        <taxon>Caulobacterales</taxon>
        <taxon>Caulobacteraceae</taxon>
        <taxon>Asticcacaulis</taxon>
    </lineage>
</organism>
<name>A0ABT5IG94_9CAUL</name>
<dbReference type="SMART" id="SM00052">
    <property type="entry name" value="EAL"/>
    <property type="match status" value="1"/>
</dbReference>
<comment type="caution">
    <text evidence="4">The sequence shown here is derived from an EMBL/GenBank/DDBJ whole genome shotgun (WGS) entry which is preliminary data.</text>
</comment>
<dbReference type="PANTHER" id="PTHR44757">
    <property type="entry name" value="DIGUANYLATE CYCLASE DGCP"/>
    <property type="match status" value="1"/>
</dbReference>
<evidence type="ECO:0000259" key="2">
    <source>
        <dbReference type="PROSITE" id="PS50883"/>
    </source>
</evidence>
<dbReference type="RefSeq" id="WP_272741890.1">
    <property type="nucleotide sequence ID" value="NZ_JAQQKW010000007.1"/>
</dbReference>
<dbReference type="Gene3D" id="3.20.20.450">
    <property type="entry name" value="EAL domain"/>
    <property type="match status" value="1"/>
</dbReference>